<dbReference type="Gene3D" id="3.40.50.620">
    <property type="entry name" value="HUPs"/>
    <property type="match status" value="1"/>
</dbReference>
<keyword evidence="12" id="KW-0511">Multifunctional enzyme</keyword>
<dbReference type="FunFam" id="2.40.30.30:FF:000003">
    <property type="entry name" value="Riboflavin biosynthesis protein"/>
    <property type="match status" value="1"/>
</dbReference>
<dbReference type="RefSeq" id="WP_078755595.1">
    <property type="nucleotide sequence ID" value="NZ_FUWO01000005.1"/>
</dbReference>
<dbReference type="GO" id="GO:0008531">
    <property type="term" value="F:riboflavin kinase activity"/>
    <property type="evidence" value="ECO:0007669"/>
    <property type="project" value="UniProtKB-UniRule"/>
</dbReference>
<evidence type="ECO:0000256" key="8">
    <source>
        <dbReference type="ARBA" id="ARBA00022741"/>
    </source>
</evidence>
<keyword evidence="11 15" id="KW-0067">ATP-binding</keyword>
<dbReference type="UniPathway" id="UPA00277">
    <property type="reaction ID" value="UER00407"/>
</dbReference>
<dbReference type="CDD" id="cd02064">
    <property type="entry name" value="FAD_synthetase_N"/>
    <property type="match status" value="1"/>
</dbReference>
<dbReference type="FunFam" id="3.40.50.620:FF:000021">
    <property type="entry name" value="Riboflavin biosynthesis protein"/>
    <property type="match status" value="1"/>
</dbReference>
<dbReference type="EMBL" id="FUWO01000005">
    <property type="protein sequence ID" value="SJZ44122.1"/>
    <property type="molecule type" value="Genomic_DNA"/>
</dbReference>
<evidence type="ECO:0000313" key="17">
    <source>
        <dbReference type="EMBL" id="SJZ44122.1"/>
    </source>
</evidence>
<comment type="function">
    <text evidence="1">Catalyzes the phosphorylation of riboflavin to FMN followed by the adenylation of FMN to FAD.</text>
</comment>
<dbReference type="Proteomes" id="UP000189941">
    <property type="component" value="Unassembled WGS sequence"/>
</dbReference>
<keyword evidence="7 15" id="KW-0548">Nucleotidyltransferase</keyword>
<evidence type="ECO:0000256" key="7">
    <source>
        <dbReference type="ARBA" id="ARBA00022695"/>
    </source>
</evidence>
<dbReference type="Pfam" id="PF01687">
    <property type="entry name" value="Flavokinase"/>
    <property type="match status" value="1"/>
</dbReference>
<comment type="pathway">
    <text evidence="3 15">Cofactor biosynthesis; FMN biosynthesis; FMN from riboflavin (ATP route): step 1/1.</text>
</comment>
<evidence type="ECO:0000256" key="10">
    <source>
        <dbReference type="ARBA" id="ARBA00022827"/>
    </source>
</evidence>
<dbReference type="UniPathway" id="UPA00276">
    <property type="reaction ID" value="UER00406"/>
</dbReference>
<evidence type="ECO:0000256" key="12">
    <source>
        <dbReference type="ARBA" id="ARBA00023268"/>
    </source>
</evidence>
<reference evidence="18" key="1">
    <citation type="submission" date="2017-02" db="EMBL/GenBank/DDBJ databases">
        <authorList>
            <person name="Varghese N."/>
            <person name="Submissions S."/>
        </authorList>
    </citation>
    <scope>NUCLEOTIDE SEQUENCE [LARGE SCALE GENOMIC DNA]</scope>
    <source>
        <strain evidence="18">DSM 15739</strain>
    </source>
</reference>
<comment type="catalytic activity">
    <reaction evidence="14 15">
        <text>FMN + ATP + H(+) = FAD + diphosphate</text>
        <dbReference type="Rhea" id="RHEA:17237"/>
        <dbReference type="ChEBI" id="CHEBI:15378"/>
        <dbReference type="ChEBI" id="CHEBI:30616"/>
        <dbReference type="ChEBI" id="CHEBI:33019"/>
        <dbReference type="ChEBI" id="CHEBI:57692"/>
        <dbReference type="ChEBI" id="CHEBI:58210"/>
        <dbReference type="EC" id="2.7.7.2"/>
    </reaction>
</comment>
<comment type="pathway">
    <text evidence="2 15">Cofactor biosynthesis; FAD biosynthesis; FAD from FMN: step 1/1.</text>
</comment>
<evidence type="ECO:0000256" key="15">
    <source>
        <dbReference type="PIRNR" id="PIRNR004491"/>
    </source>
</evidence>
<keyword evidence="6 15" id="KW-0808">Transferase</keyword>
<dbReference type="InterPro" id="IPR015865">
    <property type="entry name" value="Riboflavin_kinase_bac/euk"/>
</dbReference>
<evidence type="ECO:0000259" key="16">
    <source>
        <dbReference type="SMART" id="SM00904"/>
    </source>
</evidence>
<gene>
    <name evidence="17" type="ORF">SAMN02746011_00797</name>
</gene>
<dbReference type="InterPro" id="IPR004821">
    <property type="entry name" value="Cyt_trans-like"/>
</dbReference>
<dbReference type="EC" id="2.7.7.2" evidence="15"/>
<dbReference type="Pfam" id="PF06574">
    <property type="entry name" value="FAD_syn"/>
    <property type="match status" value="1"/>
</dbReference>
<dbReference type="SUPFAM" id="SSF52374">
    <property type="entry name" value="Nucleotidylyl transferase"/>
    <property type="match status" value="1"/>
</dbReference>
<dbReference type="PIRSF" id="PIRSF004491">
    <property type="entry name" value="FAD_Synth"/>
    <property type="match status" value="1"/>
</dbReference>
<dbReference type="InterPro" id="IPR023465">
    <property type="entry name" value="Riboflavin_kinase_dom_sf"/>
</dbReference>
<dbReference type="GO" id="GO:0005524">
    <property type="term" value="F:ATP binding"/>
    <property type="evidence" value="ECO:0007669"/>
    <property type="project" value="UniProtKB-UniRule"/>
</dbReference>
<keyword evidence="4 15" id="KW-0285">Flavoprotein</keyword>
<dbReference type="EC" id="2.7.1.26" evidence="15"/>
<protein>
    <recommendedName>
        <fullName evidence="15">Riboflavin biosynthesis protein</fullName>
    </recommendedName>
    <domain>
        <recommendedName>
            <fullName evidence="15">Riboflavin kinase</fullName>
            <ecNumber evidence="15">2.7.1.26</ecNumber>
        </recommendedName>
        <alternativeName>
            <fullName evidence="15">Flavokinase</fullName>
        </alternativeName>
    </domain>
    <domain>
        <recommendedName>
            <fullName evidence="15">FMN adenylyltransferase</fullName>
            <ecNumber evidence="15">2.7.7.2</ecNumber>
        </recommendedName>
        <alternativeName>
            <fullName evidence="15">FAD pyrophosphorylase</fullName>
        </alternativeName>
        <alternativeName>
            <fullName evidence="15">FAD synthase</fullName>
        </alternativeName>
    </domain>
</protein>
<dbReference type="Gene3D" id="2.40.30.30">
    <property type="entry name" value="Riboflavin kinase-like"/>
    <property type="match status" value="1"/>
</dbReference>
<dbReference type="AlphaFoldDB" id="A0A1T4KNY3"/>
<accession>A0A1T4KNY3</accession>
<dbReference type="NCBIfam" id="TIGR00083">
    <property type="entry name" value="ribF"/>
    <property type="match status" value="1"/>
</dbReference>
<evidence type="ECO:0000256" key="11">
    <source>
        <dbReference type="ARBA" id="ARBA00022840"/>
    </source>
</evidence>
<evidence type="ECO:0000256" key="4">
    <source>
        <dbReference type="ARBA" id="ARBA00022630"/>
    </source>
</evidence>
<dbReference type="InterPro" id="IPR002606">
    <property type="entry name" value="Riboflavin_kinase_bac"/>
</dbReference>
<evidence type="ECO:0000256" key="13">
    <source>
        <dbReference type="ARBA" id="ARBA00047880"/>
    </source>
</evidence>
<dbReference type="InterPro" id="IPR023468">
    <property type="entry name" value="Riboflavin_kinase"/>
</dbReference>
<evidence type="ECO:0000256" key="6">
    <source>
        <dbReference type="ARBA" id="ARBA00022679"/>
    </source>
</evidence>
<dbReference type="GO" id="GO:0003919">
    <property type="term" value="F:FMN adenylyltransferase activity"/>
    <property type="evidence" value="ECO:0007669"/>
    <property type="project" value="UniProtKB-UniRule"/>
</dbReference>
<dbReference type="GO" id="GO:0009398">
    <property type="term" value="P:FMN biosynthetic process"/>
    <property type="evidence" value="ECO:0007669"/>
    <property type="project" value="UniProtKB-UniRule"/>
</dbReference>
<dbReference type="OrthoDB" id="9803667at2"/>
<organism evidence="17 18">
    <name type="scientific">Globicatella sulfidifaciens DSM 15739</name>
    <dbReference type="NCBI Taxonomy" id="1121925"/>
    <lineage>
        <taxon>Bacteria</taxon>
        <taxon>Bacillati</taxon>
        <taxon>Bacillota</taxon>
        <taxon>Bacilli</taxon>
        <taxon>Lactobacillales</taxon>
        <taxon>Aerococcaceae</taxon>
        <taxon>Globicatella</taxon>
    </lineage>
</organism>
<dbReference type="STRING" id="1121925.SAMN02746011_00797"/>
<dbReference type="InterPro" id="IPR015864">
    <property type="entry name" value="FAD_synthase"/>
</dbReference>
<dbReference type="SMART" id="SM00904">
    <property type="entry name" value="Flavokinase"/>
    <property type="match status" value="1"/>
</dbReference>
<dbReference type="PANTHER" id="PTHR22749">
    <property type="entry name" value="RIBOFLAVIN KINASE/FMN ADENYLYLTRANSFERASE"/>
    <property type="match status" value="1"/>
</dbReference>
<dbReference type="NCBIfam" id="TIGR00125">
    <property type="entry name" value="cyt_tran_rel"/>
    <property type="match status" value="1"/>
</dbReference>
<dbReference type="PANTHER" id="PTHR22749:SF6">
    <property type="entry name" value="RIBOFLAVIN KINASE"/>
    <property type="match status" value="1"/>
</dbReference>
<sequence length="329" mass="37634">MNIIKLHHPYNQEQIFPGPIVLALGFFDGVHRGHQAVINTAKKIANEKKIPLAVMTFNQHPKIIYHQLDPEEVTYLTLLDRKVELLSALEVDVLYLIDYTLEFGTQSPQEFVDRYIVDLGAVTVVAGFDYTYGKQELANMKTLPEHAKGRFDVIEVPELKNNNLKVGTTNIKDLLANNQIEIANEELGYLYQTSGMVVHGDKRGRTIGYPTANVQINPQEVLPSVGVYVCEIEVDGKWYQGMASIGYNITFEANRQKTCEVYILDFEQDIYGHFVKVRWHHYLRGEMKFDGIKGLIHQLDQDLINTKTYFEQLAQQSTIPDNEKVKDDE</sequence>
<evidence type="ECO:0000256" key="1">
    <source>
        <dbReference type="ARBA" id="ARBA00002121"/>
    </source>
</evidence>
<keyword evidence="9 15" id="KW-0418">Kinase</keyword>
<dbReference type="InterPro" id="IPR014729">
    <property type="entry name" value="Rossmann-like_a/b/a_fold"/>
</dbReference>
<comment type="catalytic activity">
    <reaction evidence="13 15">
        <text>riboflavin + ATP = FMN + ADP + H(+)</text>
        <dbReference type="Rhea" id="RHEA:14357"/>
        <dbReference type="ChEBI" id="CHEBI:15378"/>
        <dbReference type="ChEBI" id="CHEBI:30616"/>
        <dbReference type="ChEBI" id="CHEBI:57986"/>
        <dbReference type="ChEBI" id="CHEBI:58210"/>
        <dbReference type="ChEBI" id="CHEBI:456216"/>
        <dbReference type="EC" id="2.7.1.26"/>
    </reaction>
</comment>
<dbReference type="SUPFAM" id="SSF82114">
    <property type="entry name" value="Riboflavin kinase-like"/>
    <property type="match status" value="1"/>
</dbReference>
<evidence type="ECO:0000256" key="14">
    <source>
        <dbReference type="ARBA" id="ARBA00049494"/>
    </source>
</evidence>
<keyword evidence="18" id="KW-1185">Reference proteome</keyword>
<evidence type="ECO:0000256" key="3">
    <source>
        <dbReference type="ARBA" id="ARBA00005201"/>
    </source>
</evidence>
<feature type="domain" description="Riboflavin kinase" evidence="16">
    <location>
        <begin position="186"/>
        <end position="311"/>
    </location>
</feature>
<keyword evidence="8 15" id="KW-0547">Nucleotide-binding</keyword>
<evidence type="ECO:0000256" key="9">
    <source>
        <dbReference type="ARBA" id="ARBA00022777"/>
    </source>
</evidence>
<evidence type="ECO:0000256" key="5">
    <source>
        <dbReference type="ARBA" id="ARBA00022643"/>
    </source>
</evidence>
<evidence type="ECO:0000256" key="2">
    <source>
        <dbReference type="ARBA" id="ARBA00004726"/>
    </source>
</evidence>
<dbReference type="GO" id="GO:0006747">
    <property type="term" value="P:FAD biosynthetic process"/>
    <property type="evidence" value="ECO:0007669"/>
    <property type="project" value="UniProtKB-UniRule"/>
</dbReference>
<keyword evidence="10 15" id="KW-0274">FAD</keyword>
<proteinExistence type="inferred from homology"/>
<keyword evidence="5 15" id="KW-0288">FMN</keyword>
<evidence type="ECO:0000313" key="18">
    <source>
        <dbReference type="Proteomes" id="UP000189941"/>
    </source>
</evidence>
<dbReference type="GO" id="GO:0009231">
    <property type="term" value="P:riboflavin biosynthetic process"/>
    <property type="evidence" value="ECO:0007669"/>
    <property type="project" value="InterPro"/>
</dbReference>
<comment type="similarity">
    <text evidence="15">Belongs to the ribF family.</text>
</comment>
<name>A0A1T4KNY3_9LACT</name>